<dbReference type="GO" id="GO:0030599">
    <property type="term" value="F:pectinesterase activity"/>
    <property type="evidence" value="ECO:0007669"/>
    <property type="project" value="InterPro"/>
</dbReference>
<evidence type="ECO:0000256" key="6">
    <source>
        <dbReference type="ARBA" id="ARBA00022801"/>
    </source>
</evidence>
<evidence type="ECO:0000313" key="10">
    <source>
        <dbReference type="EMBL" id="KAK4256358.1"/>
    </source>
</evidence>
<dbReference type="InterPro" id="IPR011050">
    <property type="entry name" value="Pectin_lyase_fold/virulence"/>
</dbReference>
<dbReference type="Gene3D" id="1.20.140.40">
    <property type="entry name" value="Invertase/pectin methylesterase inhibitor family protein"/>
    <property type="match status" value="1"/>
</dbReference>
<dbReference type="InterPro" id="IPR000070">
    <property type="entry name" value="Pectinesterase_cat"/>
</dbReference>
<dbReference type="FunFam" id="2.160.20.10:FF:000001">
    <property type="entry name" value="Pectinesterase"/>
    <property type="match status" value="1"/>
</dbReference>
<proteinExistence type="inferred from homology"/>
<dbReference type="InterPro" id="IPR035513">
    <property type="entry name" value="Invertase/methylesterase_inhib"/>
</dbReference>
<feature type="chain" id="PRO_5042163113" description="Pectinesterase inhibitor domain-containing protein" evidence="8">
    <location>
        <begin position="25"/>
        <end position="533"/>
    </location>
</feature>
<dbReference type="Pfam" id="PF01095">
    <property type="entry name" value="Pectinesterase"/>
    <property type="match status" value="1"/>
</dbReference>
<keyword evidence="7" id="KW-0063">Aspartyl esterase</keyword>
<evidence type="ECO:0000256" key="8">
    <source>
        <dbReference type="SAM" id="SignalP"/>
    </source>
</evidence>
<feature type="signal peptide" evidence="8">
    <location>
        <begin position="1"/>
        <end position="24"/>
    </location>
</feature>
<comment type="similarity">
    <text evidence="3">In the N-terminal section; belongs to the PMEI family.</text>
</comment>
<dbReference type="SMART" id="SM00856">
    <property type="entry name" value="PMEI"/>
    <property type="match status" value="1"/>
</dbReference>
<keyword evidence="5" id="KW-0134">Cell wall</keyword>
<keyword evidence="6" id="KW-0378">Hydrolase</keyword>
<keyword evidence="11" id="KW-1185">Reference proteome</keyword>
<comment type="caution">
    <text evidence="10">The sequence shown here is derived from an EMBL/GenBank/DDBJ whole genome shotgun (WGS) entry which is preliminary data.</text>
</comment>
<evidence type="ECO:0000256" key="5">
    <source>
        <dbReference type="ARBA" id="ARBA00022512"/>
    </source>
</evidence>
<dbReference type="SUPFAM" id="SSF101148">
    <property type="entry name" value="Plant invertase/pectin methylesterase inhibitor"/>
    <property type="match status" value="1"/>
</dbReference>
<accession>A0AAE1MBD0</accession>
<evidence type="ECO:0000313" key="11">
    <source>
        <dbReference type="Proteomes" id="UP001293593"/>
    </source>
</evidence>
<reference evidence="10" key="1">
    <citation type="submission" date="2023-10" db="EMBL/GenBank/DDBJ databases">
        <title>Chromosome-level genome of the transformable northern wattle, Acacia crassicarpa.</title>
        <authorList>
            <person name="Massaro I."/>
            <person name="Sinha N.R."/>
            <person name="Poethig S."/>
            <person name="Leichty A.R."/>
        </authorList>
    </citation>
    <scope>NUCLEOTIDE SEQUENCE</scope>
    <source>
        <strain evidence="10">Acra3RX</strain>
        <tissue evidence="10">Leaf</tissue>
    </source>
</reference>
<dbReference type="EMBL" id="JAWXYG010000013">
    <property type="protein sequence ID" value="KAK4256358.1"/>
    <property type="molecule type" value="Genomic_DNA"/>
</dbReference>
<dbReference type="GO" id="GO:0004857">
    <property type="term" value="F:enzyme inhibitor activity"/>
    <property type="evidence" value="ECO:0007669"/>
    <property type="project" value="InterPro"/>
</dbReference>
<dbReference type="Pfam" id="PF04043">
    <property type="entry name" value="PMEI"/>
    <property type="match status" value="1"/>
</dbReference>
<evidence type="ECO:0000256" key="4">
    <source>
        <dbReference type="ARBA" id="ARBA00007786"/>
    </source>
</evidence>
<protein>
    <recommendedName>
        <fullName evidence="9">Pectinesterase inhibitor domain-containing protein</fullName>
    </recommendedName>
</protein>
<evidence type="ECO:0000256" key="2">
    <source>
        <dbReference type="ARBA" id="ARBA00005184"/>
    </source>
</evidence>
<dbReference type="CDD" id="cd15798">
    <property type="entry name" value="PMEI-like_3"/>
    <property type="match status" value="1"/>
</dbReference>
<dbReference type="PANTHER" id="PTHR31707">
    <property type="entry name" value="PECTINESTERASE"/>
    <property type="match status" value="1"/>
</dbReference>
<comment type="similarity">
    <text evidence="4">In the C-terminal section; belongs to the pectinesterase family.</text>
</comment>
<keyword evidence="8" id="KW-0732">Signal</keyword>
<gene>
    <name evidence="10" type="ORF">QN277_009236</name>
</gene>
<dbReference type="AlphaFoldDB" id="A0AAE1MBD0"/>
<dbReference type="InterPro" id="IPR006501">
    <property type="entry name" value="Pectinesterase_inhib_dom"/>
</dbReference>
<organism evidence="10 11">
    <name type="scientific">Acacia crassicarpa</name>
    <name type="common">northern wattle</name>
    <dbReference type="NCBI Taxonomy" id="499986"/>
    <lineage>
        <taxon>Eukaryota</taxon>
        <taxon>Viridiplantae</taxon>
        <taxon>Streptophyta</taxon>
        <taxon>Embryophyta</taxon>
        <taxon>Tracheophyta</taxon>
        <taxon>Spermatophyta</taxon>
        <taxon>Magnoliopsida</taxon>
        <taxon>eudicotyledons</taxon>
        <taxon>Gunneridae</taxon>
        <taxon>Pentapetalae</taxon>
        <taxon>rosids</taxon>
        <taxon>fabids</taxon>
        <taxon>Fabales</taxon>
        <taxon>Fabaceae</taxon>
        <taxon>Caesalpinioideae</taxon>
        <taxon>mimosoid clade</taxon>
        <taxon>Acacieae</taxon>
        <taxon>Acacia</taxon>
    </lineage>
</organism>
<comment type="pathway">
    <text evidence="2">Glycan metabolism; pectin degradation; 2-dehydro-3-deoxy-D-gluconate from pectin: step 1/5.</text>
</comment>
<name>A0AAE1MBD0_9FABA</name>
<comment type="subcellular location">
    <subcellularLocation>
        <location evidence="1">Secreted</location>
        <location evidence="1">Cell wall</location>
    </subcellularLocation>
</comment>
<evidence type="ECO:0000256" key="7">
    <source>
        <dbReference type="ARBA" id="ARBA00023085"/>
    </source>
</evidence>
<evidence type="ECO:0000256" key="1">
    <source>
        <dbReference type="ARBA" id="ARBA00004191"/>
    </source>
</evidence>
<dbReference type="NCBIfam" id="TIGR01614">
    <property type="entry name" value="PME_inhib"/>
    <property type="match status" value="1"/>
</dbReference>
<feature type="domain" description="Pectinesterase inhibitor" evidence="9">
    <location>
        <begin position="30"/>
        <end position="179"/>
    </location>
</feature>
<dbReference type="Gene3D" id="2.160.20.10">
    <property type="entry name" value="Single-stranded right-handed beta-helix, Pectin lyase-like"/>
    <property type="match status" value="1"/>
</dbReference>
<dbReference type="InterPro" id="IPR012334">
    <property type="entry name" value="Pectin_lyas_fold"/>
</dbReference>
<keyword evidence="5" id="KW-0964">Secreted</keyword>
<evidence type="ECO:0000256" key="3">
    <source>
        <dbReference type="ARBA" id="ARBA00006027"/>
    </source>
</evidence>
<dbReference type="Proteomes" id="UP001293593">
    <property type="component" value="Unassembled WGS sequence"/>
</dbReference>
<sequence>MASFIVRLFFSLTFISSLFSISSSSSSSRTSSLSIDFWCNQTPHPELCKYHMSNKHHWFRPNHRSEYKKMLVQLAMEQAQAMHKEAQEYGPKFVTLTQKCVFNDCLKLYDNTIFHLNQTLQTLHTSSSSLLDVQTWLSTALTNIETCHSTVSQLGVGEFTAQNNASHKVRKMISNVLAVNGEIMKQENYNTERKARGFPSWFSGKHRRLLSLSSSSLKANIVVAQDGTGHFNTVQAAIDEASTRTVKTRFVIRVKKGIYEENIQVDKENENLMIVGDGMNLTIITGNRSVKDGITPSMSATAGIDGAHFIARDITFRNTAGPEKGQAVALRSASDLSVFYRCSIEGYQDTLMAHAQRQFYRDCRIFGTVDFIWGNAAVVLQNCTILVRKPLQGQASMITAQGRDDPFQNTGISIINSQIRAAPDLRQAVKAYETYLGRPWKKYARVVVMKSYIEGLVNPLGWSRWHDSDFAQDTLYFGEYMNYGNGSSTKDRVQWPGFHVLTRQNDTQQFTVAGLLAGDTWLPETGVPFDVVI</sequence>
<dbReference type="GO" id="GO:0042545">
    <property type="term" value="P:cell wall modification"/>
    <property type="evidence" value="ECO:0007669"/>
    <property type="project" value="InterPro"/>
</dbReference>
<dbReference type="SUPFAM" id="SSF51126">
    <property type="entry name" value="Pectin lyase-like"/>
    <property type="match status" value="1"/>
</dbReference>
<evidence type="ECO:0000259" key="9">
    <source>
        <dbReference type="SMART" id="SM00856"/>
    </source>
</evidence>